<gene>
    <name evidence="2" type="primary">ORF15371</name>
</gene>
<keyword evidence="1" id="KW-0812">Transmembrane</keyword>
<keyword evidence="1" id="KW-1133">Transmembrane helix</keyword>
<reference evidence="2" key="1">
    <citation type="submission" date="2014-12" db="EMBL/GenBank/DDBJ databases">
        <title>Insight into the proteome of Arion vulgaris.</title>
        <authorList>
            <person name="Aradska J."/>
            <person name="Bulat T."/>
            <person name="Smidak R."/>
            <person name="Sarate P."/>
            <person name="Gangsoo J."/>
            <person name="Sialana F."/>
            <person name="Bilban M."/>
            <person name="Lubec G."/>
        </authorList>
    </citation>
    <scope>NUCLEOTIDE SEQUENCE</scope>
    <source>
        <tissue evidence="2">Skin</tissue>
    </source>
</reference>
<evidence type="ECO:0000313" key="2">
    <source>
        <dbReference type="EMBL" id="CEK52065.1"/>
    </source>
</evidence>
<sequence>VNGDTSTGTFVIGDTSTGSSVATDSTSTAVTRSTEYSSSNYSALITELSTTSSVTVTKTTTTKPRVDLKHNEVAAQYVLELRLSPQSISDIQYYNISFSREELLTTLGPYFLQFSSGIYLEENTTQTVFILKIIIMYSQLDNSTLKLQSKFQTALADIKLLSNFDVPDQNRTYNTFQQFIGMTSDICKAENVCPLGYICNSQGCQHMCTSNYCNDHGTCYVAISPSFDATPICQCNSEYDIEYTGDQCQYSRRGRLQIIAILAGVLGTACLVFIIIIIFMCLRTCHRTSSNYNMSGAEYINSAYDNSYGK</sequence>
<keyword evidence="1" id="KW-0472">Membrane</keyword>
<evidence type="ECO:0008006" key="3">
    <source>
        <dbReference type="Google" id="ProtNLM"/>
    </source>
</evidence>
<accession>A0A0B6Y9E1</accession>
<feature type="transmembrane region" description="Helical" evidence="1">
    <location>
        <begin position="258"/>
        <end position="282"/>
    </location>
</feature>
<evidence type="ECO:0000256" key="1">
    <source>
        <dbReference type="SAM" id="Phobius"/>
    </source>
</evidence>
<organism evidence="2">
    <name type="scientific">Arion vulgaris</name>
    <dbReference type="NCBI Taxonomy" id="1028688"/>
    <lineage>
        <taxon>Eukaryota</taxon>
        <taxon>Metazoa</taxon>
        <taxon>Spiralia</taxon>
        <taxon>Lophotrochozoa</taxon>
        <taxon>Mollusca</taxon>
        <taxon>Gastropoda</taxon>
        <taxon>Heterobranchia</taxon>
        <taxon>Euthyneura</taxon>
        <taxon>Panpulmonata</taxon>
        <taxon>Eupulmonata</taxon>
        <taxon>Stylommatophora</taxon>
        <taxon>Helicina</taxon>
        <taxon>Arionoidea</taxon>
        <taxon>Arionidae</taxon>
        <taxon>Arion</taxon>
    </lineage>
</organism>
<name>A0A0B6Y9E1_9EUPU</name>
<dbReference type="AlphaFoldDB" id="A0A0B6Y9E1"/>
<feature type="non-terminal residue" evidence="2">
    <location>
        <position position="1"/>
    </location>
</feature>
<dbReference type="EMBL" id="HACG01005200">
    <property type="protein sequence ID" value="CEK52065.1"/>
    <property type="molecule type" value="Transcribed_RNA"/>
</dbReference>
<proteinExistence type="predicted"/>
<protein>
    <recommendedName>
        <fullName evidence="3">EGF-like domain-containing protein</fullName>
    </recommendedName>
</protein>